<proteinExistence type="predicted"/>
<evidence type="ECO:0000313" key="2">
    <source>
        <dbReference type="Proteomes" id="UP000694892"/>
    </source>
</evidence>
<protein>
    <submittedName>
        <fullName evidence="1">Uncharacterized protein</fullName>
    </submittedName>
</protein>
<dbReference type="Proteomes" id="UP000694892">
    <property type="component" value="Chromosome 7S"/>
</dbReference>
<evidence type="ECO:0000313" key="1">
    <source>
        <dbReference type="EMBL" id="OCT70267.1"/>
    </source>
</evidence>
<dbReference type="EMBL" id="CM004479">
    <property type="protein sequence ID" value="OCT70267.1"/>
    <property type="molecule type" value="Genomic_DNA"/>
</dbReference>
<dbReference type="AlphaFoldDB" id="A0A974CBW4"/>
<accession>A0A974CBW4</accession>
<gene>
    <name evidence="1" type="ORF">XELAEV_18037188mg</name>
</gene>
<reference evidence="2" key="1">
    <citation type="journal article" date="2016" name="Nature">
        <title>Genome evolution in the allotetraploid frog Xenopus laevis.</title>
        <authorList>
            <person name="Session A.M."/>
            <person name="Uno Y."/>
            <person name="Kwon T."/>
            <person name="Chapman J.A."/>
            <person name="Toyoda A."/>
            <person name="Takahashi S."/>
            <person name="Fukui A."/>
            <person name="Hikosaka A."/>
            <person name="Suzuki A."/>
            <person name="Kondo M."/>
            <person name="van Heeringen S.J."/>
            <person name="Quigley I."/>
            <person name="Heinz S."/>
            <person name="Ogino H."/>
            <person name="Ochi H."/>
            <person name="Hellsten U."/>
            <person name="Lyons J.B."/>
            <person name="Simakov O."/>
            <person name="Putnam N."/>
            <person name="Stites J."/>
            <person name="Kuroki Y."/>
            <person name="Tanaka T."/>
            <person name="Michiue T."/>
            <person name="Watanabe M."/>
            <person name="Bogdanovic O."/>
            <person name="Lister R."/>
            <person name="Georgiou G."/>
            <person name="Paranjpe S.S."/>
            <person name="van Kruijsbergen I."/>
            <person name="Shu S."/>
            <person name="Carlson J."/>
            <person name="Kinoshita T."/>
            <person name="Ohta Y."/>
            <person name="Mawaribuchi S."/>
            <person name="Jenkins J."/>
            <person name="Grimwood J."/>
            <person name="Schmutz J."/>
            <person name="Mitros T."/>
            <person name="Mozaffari S.V."/>
            <person name="Suzuki Y."/>
            <person name="Haramoto Y."/>
            <person name="Yamamoto T.S."/>
            <person name="Takagi C."/>
            <person name="Heald R."/>
            <person name="Miller K."/>
            <person name="Haudenschild C."/>
            <person name="Kitzman J."/>
            <person name="Nakayama T."/>
            <person name="Izutsu Y."/>
            <person name="Robert J."/>
            <person name="Fortriede J."/>
            <person name="Burns K."/>
            <person name="Lotay V."/>
            <person name="Karimi K."/>
            <person name="Yasuoka Y."/>
            <person name="Dichmann D.S."/>
            <person name="Flajnik M.F."/>
            <person name="Houston D.W."/>
            <person name="Shendure J."/>
            <person name="DuPasquier L."/>
            <person name="Vize P.D."/>
            <person name="Zorn A.M."/>
            <person name="Ito M."/>
            <person name="Marcotte E.M."/>
            <person name="Wallingford J.B."/>
            <person name="Ito Y."/>
            <person name="Asashima M."/>
            <person name="Ueno N."/>
            <person name="Matsuda Y."/>
            <person name="Veenstra G.J."/>
            <person name="Fujiyama A."/>
            <person name="Harland R.M."/>
            <person name="Taira M."/>
            <person name="Rokhsar D.S."/>
        </authorList>
    </citation>
    <scope>NUCLEOTIDE SEQUENCE [LARGE SCALE GENOMIC DNA]</scope>
    <source>
        <strain evidence="2">J</strain>
    </source>
</reference>
<name>A0A974CBW4_XENLA</name>
<sequence>MAPTVHEYAKVHDRDTFPTALLRREKAGRGATGLQGMGIFDWGVSSTLGRSACVYENKCIYLHKYILSQQSHLLS</sequence>
<organism evidence="1 2">
    <name type="scientific">Xenopus laevis</name>
    <name type="common">African clawed frog</name>
    <dbReference type="NCBI Taxonomy" id="8355"/>
    <lineage>
        <taxon>Eukaryota</taxon>
        <taxon>Metazoa</taxon>
        <taxon>Chordata</taxon>
        <taxon>Craniata</taxon>
        <taxon>Vertebrata</taxon>
        <taxon>Euteleostomi</taxon>
        <taxon>Amphibia</taxon>
        <taxon>Batrachia</taxon>
        <taxon>Anura</taxon>
        <taxon>Pipoidea</taxon>
        <taxon>Pipidae</taxon>
        <taxon>Xenopodinae</taxon>
        <taxon>Xenopus</taxon>
        <taxon>Xenopus</taxon>
    </lineage>
</organism>